<evidence type="ECO:0000259" key="1">
    <source>
        <dbReference type="SMART" id="SM01127"/>
    </source>
</evidence>
<dbReference type="PANTHER" id="PTHR23509:SF10">
    <property type="entry name" value="LD21067P"/>
    <property type="match status" value="1"/>
</dbReference>
<reference evidence="2 3" key="1">
    <citation type="submission" date="2019-06" db="EMBL/GenBank/DDBJ databases">
        <title>Genome Sequence of the Brown Rot Fungal Pathogen Monilinia fructicola.</title>
        <authorList>
            <person name="De Miccolis Angelini R.M."/>
            <person name="Landi L."/>
            <person name="Abate D."/>
            <person name="Pollastro S."/>
            <person name="Romanazzi G."/>
            <person name="Faretra F."/>
        </authorList>
    </citation>
    <scope>NUCLEOTIDE SEQUENCE [LARGE SCALE GENOMIC DNA]</scope>
    <source>
        <strain evidence="2 3">Mfrc123</strain>
    </source>
</reference>
<protein>
    <recommendedName>
        <fullName evidence="1">DDHD domain-containing protein</fullName>
    </recommendedName>
</protein>
<dbReference type="SMART" id="SM01127">
    <property type="entry name" value="DDHD"/>
    <property type="match status" value="1"/>
</dbReference>
<dbReference type="EMBL" id="VICG01000005">
    <property type="protein sequence ID" value="KAA8571650.1"/>
    <property type="molecule type" value="Genomic_DNA"/>
</dbReference>
<accession>A0A5M9JSQ8</accession>
<feature type="domain" description="DDHD" evidence="1">
    <location>
        <begin position="1"/>
        <end position="196"/>
    </location>
</feature>
<dbReference type="AlphaFoldDB" id="A0A5M9JSQ8"/>
<dbReference type="GO" id="GO:0046872">
    <property type="term" value="F:metal ion binding"/>
    <property type="evidence" value="ECO:0007669"/>
    <property type="project" value="InterPro"/>
</dbReference>
<dbReference type="GO" id="GO:0004620">
    <property type="term" value="F:phospholipase activity"/>
    <property type="evidence" value="ECO:0007669"/>
    <property type="project" value="TreeGrafter"/>
</dbReference>
<gene>
    <name evidence="2" type="ORF">EYC84_001643</name>
</gene>
<dbReference type="Pfam" id="PF02862">
    <property type="entry name" value="DDHD"/>
    <property type="match status" value="1"/>
</dbReference>
<dbReference type="InterPro" id="IPR004177">
    <property type="entry name" value="DDHD_dom"/>
</dbReference>
<dbReference type="InterPro" id="IPR058055">
    <property type="entry name" value="PA-PLA1"/>
</dbReference>
<organism evidence="2 3">
    <name type="scientific">Monilinia fructicola</name>
    <name type="common">Brown rot fungus</name>
    <name type="synonym">Ciboria fructicola</name>
    <dbReference type="NCBI Taxonomy" id="38448"/>
    <lineage>
        <taxon>Eukaryota</taxon>
        <taxon>Fungi</taxon>
        <taxon>Dikarya</taxon>
        <taxon>Ascomycota</taxon>
        <taxon>Pezizomycotina</taxon>
        <taxon>Leotiomycetes</taxon>
        <taxon>Helotiales</taxon>
        <taxon>Sclerotiniaceae</taxon>
        <taxon>Monilinia</taxon>
    </lineage>
</organism>
<dbReference type="GO" id="GO:0005737">
    <property type="term" value="C:cytoplasm"/>
    <property type="evidence" value="ECO:0007669"/>
    <property type="project" value="TreeGrafter"/>
</dbReference>
<dbReference type="Proteomes" id="UP000322873">
    <property type="component" value="Unassembled WGS sequence"/>
</dbReference>
<sequence length="218" mass="23826">MNQGITGIGAKVGQSVSGLWSSLSSGIASSLLNRSLGLTGEDVERMQASNSSTIKGQSAGAGTNIAAGVIPDHPNLQRENTNEKMRQLAEDTAAADRDGAGTAPTLIDDEIETLYAGFQKRRKNDMPESDWAEVEERAKKLRREEMKVRALNQNGRVDFSIQESVLDFNPINTIASHLSYWADEDVSHFLIGQLLSRHRTVARLHSTGNVNSKKRSHK</sequence>
<keyword evidence="3" id="KW-1185">Reference proteome</keyword>
<proteinExistence type="predicted"/>
<evidence type="ECO:0000313" key="2">
    <source>
        <dbReference type="EMBL" id="KAA8571650.1"/>
    </source>
</evidence>
<name>A0A5M9JSQ8_MONFR</name>
<comment type="caution">
    <text evidence="2">The sequence shown here is derived from an EMBL/GenBank/DDBJ whole genome shotgun (WGS) entry which is preliminary data.</text>
</comment>
<dbReference type="PANTHER" id="PTHR23509">
    <property type="entry name" value="PA-PL1 PHOSPHOLIPASE FAMILY"/>
    <property type="match status" value="1"/>
</dbReference>
<evidence type="ECO:0000313" key="3">
    <source>
        <dbReference type="Proteomes" id="UP000322873"/>
    </source>
</evidence>
<dbReference type="VEuPathDB" id="FungiDB:MFRU_016g01350"/>